<accession>A0ABS2R447</accession>
<sequence length="135" mass="15061">MEKRHLWLLAAIGWCVAIFTATGSPSSTGGNTLIFFERFLHLTPEQASVLNLLFRKFVHLTAFGLLAILFYHGLRKKRFLLAWLFTTIYAASDELHQLYVPDRTASILDVGIDSLGALLALGLVSALRKRSDKNA</sequence>
<dbReference type="InterPro" id="IPR006976">
    <property type="entry name" value="VanZ-like"/>
</dbReference>
<evidence type="ECO:0000256" key="1">
    <source>
        <dbReference type="SAM" id="Phobius"/>
    </source>
</evidence>
<dbReference type="RefSeq" id="WP_077109931.1">
    <property type="nucleotide sequence ID" value="NZ_JAFBFH010000005.1"/>
</dbReference>
<dbReference type="PANTHER" id="PTHR28008:SF1">
    <property type="entry name" value="DOMAIN PROTEIN, PUTATIVE (AFU_ORTHOLOGUE AFUA_3G10980)-RELATED"/>
    <property type="match status" value="1"/>
</dbReference>
<name>A0ABS2R447_9BACI</name>
<feature type="domain" description="VanZ-like" evidence="2">
    <location>
        <begin position="8"/>
        <end position="126"/>
    </location>
</feature>
<feature type="transmembrane region" description="Helical" evidence="1">
    <location>
        <begin position="53"/>
        <end position="72"/>
    </location>
</feature>
<evidence type="ECO:0000313" key="3">
    <source>
        <dbReference type="EMBL" id="MBM7714170.1"/>
    </source>
</evidence>
<evidence type="ECO:0000259" key="2">
    <source>
        <dbReference type="Pfam" id="PF04892"/>
    </source>
</evidence>
<keyword evidence="4" id="KW-1185">Reference proteome</keyword>
<dbReference type="PANTHER" id="PTHR28008">
    <property type="entry name" value="DOMAIN PROTEIN, PUTATIVE (AFU_ORTHOLOGUE AFUA_3G10980)-RELATED"/>
    <property type="match status" value="1"/>
</dbReference>
<keyword evidence="1" id="KW-1133">Transmembrane helix</keyword>
<organism evidence="3 4">
    <name type="scientific">Siminovitchia thermophila</name>
    <dbReference type="NCBI Taxonomy" id="1245522"/>
    <lineage>
        <taxon>Bacteria</taxon>
        <taxon>Bacillati</taxon>
        <taxon>Bacillota</taxon>
        <taxon>Bacilli</taxon>
        <taxon>Bacillales</taxon>
        <taxon>Bacillaceae</taxon>
        <taxon>Siminovitchia</taxon>
    </lineage>
</organism>
<dbReference type="NCBIfam" id="NF037970">
    <property type="entry name" value="vanZ_1"/>
    <property type="match status" value="1"/>
</dbReference>
<reference evidence="3 4" key="1">
    <citation type="submission" date="2021-01" db="EMBL/GenBank/DDBJ databases">
        <title>Genomic Encyclopedia of Type Strains, Phase IV (KMG-IV): sequencing the most valuable type-strain genomes for metagenomic binning, comparative biology and taxonomic classification.</title>
        <authorList>
            <person name="Goeker M."/>
        </authorList>
    </citation>
    <scope>NUCLEOTIDE SEQUENCE [LARGE SCALE GENOMIC DNA]</scope>
    <source>
        <strain evidence="3 4">DSM 105453</strain>
    </source>
</reference>
<dbReference type="EMBL" id="JAFBFH010000005">
    <property type="protein sequence ID" value="MBM7714170.1"/>
    <property type="molecule type" value="Genomic_DNA"/>
</dbReference>
<feature type="transmembrane region" description="Helical" evidence="1">
    <location>
        <begin position="105"/>
        <end position="127"/>
    </location>
</feature>
<comment type="caution">
    <text evidence="3">The sequence shown here is derived from an EMBL/GenBank/DDBJ whole genome shotgun (WGS) entry which is preliminary data.</text>
</comment>
<dbReference type="Pfam" id="PF04892">
    <property type="entry name" value="VanZ"/>
    <property type="match status" value="1"/>
</dbReference>
<keyword evidence="1" id="KW-0812">Transmembrane</keyword>
<feature type="transmembrane region" description="Helical" evidence="1">
    <location>
        <begin position="79"/>
        <end position="99"/>
    </location>
</feature>
<protein>
    <submittedName>
        <fullName evidence="3">VanZ family protein</fullName>
    </submittedName>
</protein>
<dbReference type="Proteomes" id="UP000823485">
    <property type="component" value="Unassembled WGS sequence"/>
</dbReference>
<keyword evidence="1" id="KW-0472">Membrane</keyword>
<gene>
    <name evidence="3" type="ORF">JOC94_001142</name>
</gene>
<proteinExistence type="predicted"/>
<evidence type="ECO:0000313" key="4">
    <source>
        <dbReference type="Proteomes" id="UP000823485"/>
    </source>
</evidence>